<dbReference type="Pfam" id="PF00069">
    <property type="entry name" value="Pkinase"/>
    <property type="match status" value="1"/>
</dbReference>
<comment type="caution">
    <text evidence="9">The sequence shown here is derived from an EMBL/GenBank/DDBJ whole genome shotgun (WGS) entry which is preliminary data.</text>
</comment>
<evidence type="ECO:0000256" key="1">
    <source>
        <dbReference type="ARBA" id="ARBA00022527"/>
    </source>
</evidence>
<protein>
    <submittedName>
        <fullName evidence="9">CAMK family protein kinase</fullName>
    </submittedName>
</protein>
<name>A0A1J4K7V4_9EUKA</name>
<dbReference type="PANTHER" id="PTHR24346">
    <property type="entry name" value="MAP/MICROTUBULE AFFINITY-REGULATING KINASE"/>
    <property type="match status" value="1"/>
</dbReference>
<evidence type="ECO:0000256" key="7">
    <source>
        <dbReference type="RuleBase" id="RU000304"/>
    </source>
</evidence>
<evidence type="ECO:0000313" key="9">
    <source>
        <dbReference type="EMBL" id="OHT05796.1"/>
    </source>
</evidence>
<evidence type="ECO:0000259" key="8">
    <source>
        <dbReference type="PROSITE" id="PS50011"/>
    </source>
</evidence>
<keyword evidence="1 7" id="KW-0723">Serine/threonine-protein kinase</keyword>
<feature type="domain" description="Protein kinase" evidence="8">
    <location>
        <begin position="18"/>
        <end position="280"/>
    </location>
</feature>
<dbReference type="SMART" id="SM00220">
    <property type="entry name" value="S_TKc"/>
    <property type="match status" value="1"/>
</dbReference>
<evidence type="ECO:0000313" key="10">
    <source>
        <dbReference type="Proteomes" id="UP000179807"/>
    </source>
</evidence>
<organism evidence="9 10">
    <name type="scientific">Tritrichomonas foetus</name>
    <dbReference type="NCBI Taxonomy" id="1144522"/>
    <lineage>
        <taxon>Eukaryota</taxon>
        <taxon>Metamonada</taxon>
        <taxon>Parabasalia</taxon>
        <taxon>Tritrichomonadida</taxon>
        <taxon>Tritrichomonadidae</taxon>
        <taxon>Tritrichomonas</taxon>
    </lineage>
</organism>
<accession>A0A1J4K7V4</accession>
<evidence type="ECO:0000256" key="4">
    <source>
        <dbReference type="ARBA" id="ARBA00022777"/>
    </source>
</evidence>
<gene>
    <name evidence="9" type="ORF">TRFO_26403</name>
</gene>
<evidence type="ECO:0000256" key="2">
    <source>
        <dbReference type="ARBA" id="ARBA00022679"/>
    </source>
</evidence>
<evidence type="ECO:0000256" key="3">
    <source>
        <dbReference type="ARBA" id="ARBA00022741"/>
    </source>
</evidence>
<evidence type="ECO:0000256" key="6">
    <source>
        <dbReference type="PROSITE-ProRule" id="PRU10141"/>
    </source>
</evidence>
<keyword evidence="5 6" id="KW-0067">ATP-binding</keyword>
<dbReference type="GO" id="GO:0004674">
    <property type="term" value="F:protein serine/threonine kinase activity"/>
    <property type="evidence" value="ECO:0007669"/>
    <property type="project" value="UniProtKB-KW"/>
</dbReference>
<feature type="binding site" evidence="6">
    <location>
        <position position="57"/>
    </location>
    <ligand>
        <name>ATP</name>
        <dbReference type="ChEBI" id="CHEBI:30616"/>
    </ligand>
</feature>
<keyword evidence="2" id="KW-0808">Transferase</keyword>
<reference evidence="9" key="1">
    <citation type="submission" date="2016-10" db="EMBL/GenBank/DDBJ databases">
        <authorList>
            <person name="Benchimol M."/>
            <person name="Almeida L.G."/>
            <person name="Vasconcelos A.T."/>
            <person name="Perreira-Neves A."/>
            <person name="Rosa I.A."/>
            <person name="Tasca T."/>
            <person name="Bogo M.R."/>
            <person name="de Souza W."/>
        </authorList>
    </citation>
    <scope>NUCLEOTIDE SEQUENCE [LARGE SCALE GENOMIC DNA]</scope>
    <source>
        <strain evidence="9">K</strain>
    </source>
</reference>
<keyword evidence="10" id="KW-1185">Reference proteome</keyword>
<keyword evidence="3 6" id="KW-0547">Nucleotide-binding</keyword>
<dbReference type="Proteomes" id="UP000179807">
    <property type="component" value="Unassembled WGS sequence"/>
</dbReference>
<dbReference type="InterPro" id="IPR008271">
    <property type="entry name" value="Ser/Thr_kinase_AS"/>
</dbReference>
<dbReference type="InterPro" id="IPR000719">
    <property type="entry name" value="Prot_kinase_dom"/>
</dbReference>
<evidence type="ECO:0000256" key="5">
    <source>
        <dbReference type="ARBA" id="ARBA00022840"/>
    </source>
</evidence>
<dbReference type="Gene3D" id="1.10.510.10">
    <property type="entry name" value="Transferase(Phosphotransferase) domain 1"/>
    <property type="match status" value="1"/>
</dbReference>
<dbReference type="AlphaFoldDB" id="A0A1J4K7V4"/>
<dbReference type="EMBL" id="MLAK01000746">
    <property type="protein sequence ID" value="OHT05796.1"/>
    <property type="molecule type" value="Genomic_DNA"/>
</dbReference>
<dbReference type="GO" id="GO:0005524">
    <property type="term" value="F:ATP binding"/>
    <property type="evidence" value="ECO:0007669"/>
    <property type="project" value="UniProtKB-UniRule"/>
</dbReference>
<dbReference type="FunFam" id="1.10.510.10:FF:000571">
    <property type="entry name" value="Maternal embryonic leucine zipper kinase"/>
    <property type="match status" value="1"/>
</dbReference>
<dbReference type="VEuPathDB" id="TrichDB:TRFO_26403"/>
<dbReference type="FunFam" id="3.30.200.20:FF:000042">
    <property type="entry name" value="Aurora kinase A"/>
    <property type="match status" value="1"/>
</dbReference>
<dbReference type="GO" id="GO:0005737">
    <property type="term" value="C:cytoplasm"/>
    <property type="evidence" value="ECO:0007669"/>
    <property type="project" value="TreeGrafter"/>
</dbReference>
<dbReference type="PROSITE" id="PS50011">
    <property type="entry name" value="PROTEIN_KINASE_DOM"/>
    <property type="match status" value="1"/>
</dbReference>
<dbReference type="GeneID" id="94839627"/>
<dbReference type="CDD" id="cd14003">
    <property type="entry name" value="STKc_AMPK-like"/>
    <property type="match status" value="1"/>
</dbReference>
<dbReference type="RefSeq" id="XP_068358932.1">
    <property type="nucleotide sequence ID" value="XM_068504923.1"/>
</dbReference>
<dbReference type="GO" id="GO:0035556">
    <property type="term" value="P:intracellular signal transduction"/>
    <property type="evidence" value="ECO:0007669"/>
    <property type="project" value="TreeGrafter"/>
</dbReference>
<dbReference type="InterPro" id="IPR017441">
    <property type="entry name" value="Protein_kinase_ATP_BS"/>
</dbReference>
<dbReference type="SUPFAM" id="SSF56112">
    <property type="entry name" value="Protein kinase-like (PK-like)"/>
    <property type="match status" value="1"/>
</dbReference>
<dbReference type="PROSITE" id="PS00107">
    <property type="entry name" value="PROTEIN_KINASE_ATP"/>
    <property type="match status" value="1"/>
</dbReference>
<keyword evidence="4 9" id="KW-0418">Kinase</keyword>
<dbReference type="PANTHER" id="PTHR24346:SF82">
    <property type="entry name" value="KP78A-RELATED"/>
    <property type="match status" value="1"/>
</dbReference>
<sequence>MMGQVSAPFSCPTQVQDYELLELIGTGAFAFVYKARLITSQQEGENEEFIDSYFAIKVIPKNKLVEPGDEERLQREIDTMTLLIHESIVALHKSFVDDENYYLVMDLCSGGTVFTYILSGNRLREPQAATIFRQICEAIEFCHNRGIAHRDLKLQNILFTTFPNIKVSDFGLCGYISDDTKMSTFCGSPCYSAPECINHVDYDGKLADIWSLGVILFELVTSSHPWNVSNVAVMVQQICKAQYTIPAFVTSACADLIDSLLKVKSEERIDIDSIMAHPWMKIAAKKPSFGSGGFRSCLPPLKRTPSTYAEKKGGLTEKGDDSSCLPHSTINMINPAHFDMTPKPRQSFGKTFSGPSRNILQRRTSYSKSDQKAQAAAAAAVAAATKKAHDSVDPANLSLQIGKW</sequence>
<comment type="similarity">
    <text evidence="7">Belongs to the protein kinase superfamily.</text>
</comment>
<dbReference type="OrthoDB" id="541276at2759"/>
<proteinExistence type="inferred from homology"/>
<dbReference type="InterPro" id="IPR011009">
    <property type="entry name" value="Kinase-like_dom_sf"/>
</dbReference>
<dbReference type="PROSITE" id="PS00108">
    <property type="entry name" value="PROTEIN_KINASE_ST"/>
    <property type="match status" value="1"/>
</dbReference>